<proteinExistence type="predicted"/>
<feature type="transmembrane region" description="Helical" evidence="6">
    <location>
        <begin position="67"/>
        <end position="85"/>
    </location>
</feature>
<evidence type="ECO:0000313" key="9">
    <source>
        <dbReference type="Proteomes" id="UP000326961"/>
    </source>
</evidence>
<dbReference type="InterPro" id="IPR023298">
    <property type="entry name" value="ATPase_P-typ_TM_dom_sf"/>
</dbReference>
<organism evidence="8 9">
    <name type="scientific">Paraclostridium bifermentans</name>
    <name type="common">Clostridium bifermentans</name>
    <dbReference type="NCBI Taxonomy" id="1490"/>
    <lineage>
        <taxon>Bacteria</taxon>
        <taxon>Bacillati</taxon>
        <taxon>Bacillota</taxon>
        <taxon>Clostridia</taxon>
        <taxon>Peptostreptococcales</taxon>
        <taxon>Peptostreptococcaceae</taxon>
        <taxon>Paraclostridium</taxon>
    </lineage>
</organism>
<sequence>MSIEFNQEGLSTKEVIDRIERGERNVPIKPLTRSYNKIFKDNICTLFNLINIIIATLIIYTGSYKNLLFLGVLISNVSIGIFQEVRAKKSIDKLSLLNQSKITVIRDNQKSKINQHDLVKDDLMVINRGSQICADGVVVKTDGIEVDESQLTGESDPILKTVDSKVMSGSYVISGMAYVKVVNVGEESYASKIAMEAKKEKDINSQLIKTLKQIIKGLAFFIVPIGIALFLSKSNSGINTNDVILGVSAAMIGMIPEGLILITSIALAVEVINLSKKKVLVKTMGSIENLARVDLLCLDKTGTITDGNIKLVDIITCEDFEIDKLKEGISTLVENLEENATSKALKVELPSPKSWKPINRVQFSSARKWSGVTFEKEGSYIMGAPEFVFEKISPSIQSIIDESTNKGERVLVFAHSNDSIVYNELPKDRKLIGISIMEDTIRPEAANTLNYFKKQGVAIKIISGDNPKTVSQIAKRAGVDNSDKYIDMSSISDNDDLKNYTSKYEIFGRVSPEQKKELVKIFKDEGHTVGMTGDGVNDILALKESDCSIVMAEGSDAAKGVSDFVLLDSNFDSMIGVVMGGRRVVNNIQQVASQYLMKTVYSIILAIIFIFMKGSYPFHPIQLMPITSLGVGIPSFFLAFRPNYSQIKENLLLNISIPALTSGICAVFYIMIISVVGNMLNFNESVISTLCVLLTGSVCFTSLGHISKPIDKKVGFMIIALVTIFVLTIILFRNIFSFVNIINLKMMILYIPLILSVIPIYKFIRKIVTYIVMKYVKYKSKMKQNKKS</sequence>
<dbReference type="PRINTS" id="PR00120">
    <property type="entry name" value="HATPASE"/>
</dbReference>
<dbReference type="Gene3D" id="3.40.50.1000">
    <property type="entry name" value="HAD superfamily/HAD-like"/>
    <property type="match status" value="1"/>
</dbReference>
<keyword evidence="3" id="KW-1278">Translocase</keyword>
<dbReference type="RefSeq" id="WP_150886128.1">
    <property type="nucleotide sequence ID" value="NZ_CP032452.1"/>
</dbReference>
<dbReference type="SFLD" id="SFLDS00003">
    <property type="entry name" value="Haloacid_Dehalogenase"/>
    <property type="match status" value="1"/>
</dbReference>
<feature type="transmembrane region" description="Helical" evidence="6">
    <location>
        <begin position="618"/>
        <end position="639"/>
    </location>
</feature>
<dbReference type="GO" id="GO:0005524">
    <property type="term" value="F:ATP binding"/>
    <property type="evidence" value="ECO:0007669"/>
    <property type="project" value="InterPro"/>
</dbReference>
<dbReference type="InterPro" id="IPR018303">
    <property type="entry name" value="ATPase_P-typ_P_site"/>
</dbReference>
<dbReference type="PRINTS" id="PR00119">
    <property type="entry name" value="CATATPASE"/>
</dbReference>
<evidence type="ECO:0000256" key="4">
    <source>
        <dbReference type="ARBA" id="ARBA00022989"/>
    </source>
</evidence>
<dbReference type="SUPFAM" id="SSF81665">
    <property type="entry name" value="Calcium ATPase, transmembrane domain M"/>
    <property type="match status" value="1"/>
</dbReference>
<dbReference type="EMBL" id="CP032452">
    <property type="protein sequence ID" value="QEZ68323.1"/>
    <property type="molecule type" value="Genomic_DNA"/>
</dbReference>
<feature type="transmembrane region" description="Helical" evidence="6">
    <location>
        <begin position="243"/>
        <end position="269"/>
    </location>
</feature>
<dbReference type="SFLD" id="SFLDG00002">
    <property type="entry name" value="C1.7:_P-type_atpase_like"/>
    <property type="match status" value="1"/>
</dbReference>
<protein>
    <submittedName>
        <fullName evidence="8">HAD family hydrolase</fullName>
    </submittedName>
</protein>
<keyword evidence="2 6" id="KW-0812">Transmembrane</keyword>
<dbReference type="InterPro" id="IPR023214">
    <property type="entry name" value="HAD_sf"/>
</dbReference>
<evidence type="ECO:0000256" key="3">
    <source>
        <dbReference type="ARBA" id="ARBA00022967"/>
    </source>
</evidence>
<accession>A0A5P3XE83</accession>
<dbReference type="PANTHER" id="PTHR42861">
    <property type="entry name" value="CALCIUM-TRANSPORTING ATPASE"/>
    <property type="match status" value="1"/>
</dbReference>
<feature type="transmembrane region" description="Helical" evidence="6">
    <location>
        <begin position="595"/>
        <end position="612"/>
    </location>
</feature>
<feature type="transmembrane region" description="Helical" evidence="6">
    <location>
        <begin position="685"/>
        <end position="704"/>
    </location>
</feature>
<reference evidence="8 9" key="1">
    <citation type="submission" date="2018-09" db="EMBL/GenBank/DDBJ databases">
        <title>A clostridial neurotoxin that targets Anopheles mosquitoes.</title>
        <authorList>
            <person name="Contreras E."/>
            <person name="Masuyer G."/>
            <person name="Qureshi N."/>
            <person name="Chawla S."/>
            <person name="Lim H.L."/>
            <person name="Chen J."/>
            <person name="Stenmark P."/>
            <person name="Gill S."/>
        </authorList>
    </citation>
    <scope>NUCLEOTIDE SEQUENCE [LARGE SCALE GENOMIC DNA]</scope>
    <source>
        <strain evidence="8 9">Cbm</strain>
    </source>
</reference>
<dbReference type="SUPFAM" id="SSF81653">
    <property type="entry name" value="Calcium ATPase, transduction domain A"/>
    <property type="match status" value="1"/>
</dbReference>
<dbReference type="InterPro" id="IPR036412">
    <property type="entry name" value="HAD-like_sf"/>
</dbReference>
<feature type="transmembrane region" description="Helical" evidence="6">
    <location>
        <begin position="214"/>
        <end position="231"/>
    </location>
</feature>
<dbReference type="InterPro" id="IPR008250">
    <property type="entry name" value="ATPase_P-typ_transduc_dom_A_sf"/>
</dbReference>
<evidence type="ECO:0000256" key="1">
    <source>
        <dbReference type="ARBA" id="ARBA00004141"/>
    </source>
</evidence>
<evidence type="ECO:0000256" key="6">
    <source>
        <dbReference type="SAM" id="Phobius"/>
    </source>
</evidence>
<dbReference type="SUPFAM" id="SSF56784">
    <property type="entry name" value="HAD-like"/>
    <property type="match status" value="1"/>
</dbReference>
<keyword evidence="4 6" id="KW-1133">Transmembrane helix</keyword>
<evidence type="ECO:0000313" key="8">
    <source>
        <dbReference type="EMBL" id="QEZ68323.1"/>
    </source>
</evidence>
<feature type="transmembrane region" description="Helical" evidence="6">
    <location>
        <begin position="716"/>
        <end position="736"/>
    </location>
</feature>
<dbReference type="Gene3D" id="2.70.150.10">
    <property type="entry name" value="Calcium-transporting ATPase, cytoplasmic transduction domain A"/>
    <property type="match status" value="1"/>
</dbReference>
<feature type="domain" description="P-type ATPase A" evidence="7">
    <location>
        <begin position="98"/>
        <end position="195"/>
    </location>
</feature>
<name>A0A5P3XE83_PARBF</name>
<dbReference type="NCBIfam" id="TIGR01494">
    <property type="entry name" value="ATPase_P-type"/>
    <property type="match status" value="2"/>
</dbReference>
<feature type="transmembrane region" description="Helical" evidence="6">
    <location>
        <begin position="651"/>
        <end position="673"/>
    </location>
</feature>
<dbReference type="InterPro" id="IPR059000">
    <property type="entry name" value="ATPase_P-type_domA"/>
</dbReference>
<dbReference type="Pfam" id="PF00702">
    <property type="entry name" value="Hydrolase"/>
    <property type="match status" value="1"/>
</dbReference>
<dbReference type="PROSITE" id="PS00154">
    <property type="entry name" value="ATPASE_E1_E2"/>
    <property type="match status" value="1"/>
</dbReference>
<dbReference type="InterPro" id="IPR001757">
    <property type="entry name" value="P_typ_ATPase"/>
</dbReference>
<dbReference type="Gene3D" id="3.40.1110.10">
    <property type="entry name" value="Calcium-transporting ATPase, cytoplasmic domain N"/>
    <property type="match status" value="1"/>
</dbReference>
<evidence type="ECO:0000256" key="5">
    <source>
        <dbReference type="ARBA" id="ARBA00023136"/>
    </source>
</evidence>
<dbReference type="InterPro" id="IPR044492">
    <property type="entry name" value="P_typ_ATPase_HD_dom"/>
</dbReference>
<dbReference type="Gene3D" id="1.20.1110.10">
    <property type="entry name" value="Calcium-transporting ATPase, transmembrane domain"/>
    <property type="match status" value="1"/>
</dbReference>
<dbReference type="AlphaFoldDB" id="A0A5P3XE83"/>
<keyword evidence="8" id="KW-0378">Hydrolase</keyword>
<dbReference type="InterPro" id="IPR023299">
    <property type="entry name" value="ATPase_P-typ_cyto_dom_N"/>
</dbReference>
<keyword evidence="5 6" id="KW-0472">Membrane</keyword>
<dbReference type="SFLD" id="SFLDF00027">
    <property type="entry name" value="p-type_atpase"/>
    <property type="match status" value="1"/>
</dbReference>
<feature type="transmembrane region" description="Helical" evidence="6">
    <location>
        <begin position="742"/>
        <end position="764"/>
    </location>
</feature>
<dbReference type="GO" id="GO:0016887">
    <property type="term" value="F:ATP hydrolysis activity"/>
    <property type="evidence" value="ECO:0007669"/>
    <property type="project" value="InterPro"/>
</dbReference>
<gene>
    <name evidence="8" type="ORF">D4A35_04970</name>
</gene>
<evidence type="ECO:0000256" key="2">
    <source>
        <dbReference type="ARBA" id="ARBA00022692"/>
    </source>
</evidence>
<feature type="transmembrane region" description="Helical" evidence="6">
    <location>
        <begin position="43"/>
        <end position="61"/>
    </location>
</feature>
<comment type="subcellular location">
    <subcellularLocation>
        <location evidence="1">Membrane</location>
        <topology evidence="1">Multi-pass membrane protein</topology>
    </subcellularLocation>
</comment>
<evidence type="ECO:0000259" key="7">
    <source>
        <dbReference type="Pfam" id="PF00122"/>
    </source>
</evidence>
<dbReference type="GO" id="GO:0016020">
    <property type="term" value="C:membrane"/>
    <property type="evidence" value="ECO:0007669"/>
    <property type="project" value="UniProtKB-SubCell"/>
</dbReference>
<dbReference type="Pfam" id="PF00122">
    <property type="entry name" value="E1-E2_ATPase"/>
    <property type="match status" value="1"/>
</dbReference>
<dbReference type="Proteomes" id="UP000326961">
    <property type="component" value="Chromosome"/>
</dbReference>